<name>A0A9X2U6Y5_9BACT</name>
<accession>A0A9X2U6Y5</accession>
<gene>
    <name evidence="1" type="ORF">GGP83_000926</name>
    <name evidence="2" type="ORF">GGP99_001858</name>
</gene>
<organism evidence="1 3">
    <name type="scientific">Salinibacter ruber</name>
    <dbReference type="NCBI Taxonomy" id="146919"/>
    <lineage>
        <taxon>Bacteria</taxon>
        <taxon>Pseudomonadati</taxon>
        <taxon>Rhodothermota</taxon>
        <taxon>Rhodothermia</taxon>
        <taxon>Rhodothermales</taxon>
        <taxon>Salinibacteraceae</taxon>
        <taxon>Salinibacter</taxon>
    </lineage>
</organism>
<evidence type="ECO:0000313" key="3">
    <source>
        <dbReference type="Proteomes" id="UP001155010"/>
    </source>
</evidence>
<dbReference type="EMBL" id="JANUBB010000003">
    <property type="protein sequence ID" value="MCS3950985.1"/>
    <property type="molecule type" value="Genomic_DNA"/>
</dbReference>
<proteinExistence type="predicted"/>
<sequence>MTTSSEKEFDAVAMKRRAAQRIHERLKDRSRDERWAYWQERTEALRHRQEQTQGNSQETPES</sequence>
<evidence type="ECO:0000313" key="2">
    <source>
        <dbReference type="EMBL" id="MCS4157891.1"/>
    </source>
</evidence>
<dbReference type="AlphaFoldDB" id="A0A9X2U6Y5"/>
<dbReference type="Proteomes" id="UP001155010">
    <property type="component" value="Unassembled WGS sequence"/>
</dbReference>
<dbReference type="Proteomes" id="UP001155110">
    <property type="component" value="Unassembled WGS sequence"/>
</dbReference>
<reference evidence="1" key="1">
    <citation type="submission" date="2022-08" db="EMBL/GenBank/DDBJ databases">
        <title>Genomic Encyclopedia of Type Strains, Phase V (KMG-V): Genome sequencing to study the core and pangenomes of soil and plant-associated prokaryotes.</title>
        <authorList>
            <person name="Whitman W."/>
        </authorList>
    </citation>
    <scope>NUCLEOTIDE SEQUENCE</scope>
    <source>
        <strain evidence="1">SP2017</strain>
        <strain evidence="2">SP3002</strain>
    </source>
</reference>
<dbReference type="EMBL" id="JANTZM010000008">
    <property type="protein sequence ID" value="MCS4157891.1"/>
    <property type="molecule type" value="Genomic_DNA"/>
</dbReference>
<comment type="caution">
    <text evidence="1">The sequence shown here is derived from an EMBL/GenBank/DDBJ whole genome shotgun (WGS) entry which is preliminary data.</text>
</comment>
<protein>
    <submittedName>
        <fullName evidence="1">Uncharacterized protein</fullName>
    </submittedName>
</protein>
<dbReference type="RefSeq" id="WP_148278363.1">
    <property type="nucleotide sequence ID" value="NZ_CALTSL010000010.1"/>
</dbReference>
<evidence type="ECO:0000313" key="1">
    <source>
        <dbReference type="EMBL" id="MCS3950985.1"/>
    </source>
</evidence>